<feature type="non-terminal residue" evidence="1">
    <location>
        <position position="1"/>
    </location>
</feature>
<dbReference type="AlphaFoldDB" id="A0A5J9T3G3"/>
<evidence type="ECO:0008006" key="3">
    <source>
        <dbReference type="Google" id="ProtNLM"/>
    </source>
</evidence>
<name>A0A5J9T3G3_9POAL</name>
<dbReference type="Proteomes" id="UP000324897">
    <property type="component" value="Unassembled WGS sequence"/>
</dbReference>
<protein>
    <recommendedName>
        <fullName evidence="3">PLATZ transcription factor family protein</fullName>
    </recommendedName>
</protein>
<evidence type="ECO:0000313" key="2">
    <source>
        <dbReference type="Proteomes" id="UP000324897"/>
    </source>
</evidence>
<comment type="caution">
    <text evidence="1">The sequence shown here is derived from an EMBL/GenBank/DDBJ whole genome shotgun (WGS) entry which is preliminary data.</text>
</comment>
<gene>
    <name evidence="1" type="ORF">EJB05_49026</name>
</gene>
<reference evidence="1 2" key="1">
    <citation type="journal article" date="2019" name="Sci. Rep.">
        <title>A high-quality genome of Eragrostis curvula grass provides insights into Poaceae evolution and supports new strategies to enhance forage quality.</title>
        <authorList>
            <person name="Carballo J."/>
            <person name="Santos B.A.C.M."/>
            <person name="Zappacosta D."/>
            <person name="Garbus I."/>
            <person name="Selva J.P."/>
            <person name="Gallo C.A."/>
            <person name="Diaz A."/>
            <person name="Albertini E."/>
            <person name="Caccamo M."/>
            <person name="Echenique V."/>
        </authorList>
    </citation>
    <scope>NUCLEOTIDE SEQUENCE [LARGE SCALE GENOMIC DNA]</scope>
    <source>
        <strain evidence="2">cv. Victoria</strain>
        <tissue evidence="1">Leaf</tissue>
    </source>
</reference>
<sequence>MKMPSLGEMARLDADRTAPAWLHILLETIFFDECLEHLDASRVTRRVSCNLFCVDGTSRPLCSDCIEGEHDSHRIIQTRKSSRHNVAKVKDVESQLGIREVQTYPQHNDLVVFLNKRPMEGNGKPGEYRCKHCDRALLKKEYRFCSLGCKAIDLFESLRRLQLMQLAVDIPKSTEIEDVVRAMPKHKSYIIRTSNKIMVRDINK</sequence>
<dbReference type="PANTHER" id="PTHR31065:SF49">
    <property type="entry name" value="PLATZ TRANSCRIPTION FACTOR FAMILY PROTEIN"/>
    <property type="match status" value="1"/>
</dbReference>
<evidence type="ECO:0000313" key="1">
    <source>
        <dbReference type="EMBL" id="TVU05842.1"/>
    </source>
</evidence>
<dbReference type="PANTHER" id="PTHR31065">
    <property type="entry name" value="PLATZ TRANSCRIPTION FACTOR FAMILY PROTEIN"/>
    <property type="match status" value="1"/>
</dbReference>
<organism evidence="1 2">
    <name type="scientific">Eragrostis curvula</name>
    <name type="common">weeping love grass</name>
    <dbReference type="NCBI Taxonomy" id="38414"/>
    <lineage>
        <taxon>Eukaryota</taxon>
        <taxon>Viridiplantae</taxon>
        <taxon>Streptophyta</taxon>
        <taxon>Embryophyta</taxon>
        <taxon>Tracheophyta</taxon>
        <taxon>Spermatophyta</taxon>
        <taxon>Magnoliopsida</taxon>
        <taxon>Liliopsida</taxon>
        <taxon>Poales</taxon>
        <taxon>Poaceae</taxon>
        <taxon>PACMAD clade</taxon>
        <taxon>Chloridoideae</taxon>
        <taxon>Eragrostideae</taxon>
        <taxon>Eragrostidinae</taxon>
        <taxon>Eragrostis</taxon>
    </lineage>
</organism>
<dbReference type="Pfam" id="PF04640">
    <property type="entry name" value="PLATZ"/>
    <property type="match status" value="1"/>
</dbReference>
<dbReference type="OrthoDB" id="642304at2759"/>
<dbReference type="Gramene" id="TVU05842">
    <property type="protein sequence ID" value="TVU05842"/>
    <property type="gene ID" value="EJB05_49026"/>
</dbReference>
<proteinExistence type="predicted"/>
<accession>A0A5J9T3G3</accession>
<dbReference type="InterPro" id="IPR006734">
    <property type="entry name" value="PLATZ"/>
</dbReference>
<dbReference type="EMBL" id="RWGY01000051">
    <property type="protein sequence ID" value="TVU05842.1"/>
    <property type="molecule type" value="Genomic_DNA"/>
</dbReference>
<keyword evidence="2" id="KW-1185">Reference proteome</keyword>